<accession>A0A0F9GCV6</accession>
<sequence>MPPVGTLSRYRYYNALLGSTGADSGTLNMNVDGSGTPQEFYIRAHTDYDLYLKILIIIIADGTVAHNTFGAVAALATGWDLKLTEGRDDTFIINKAKTGGQAIAQGGFAHAYGADATSFKLTKWTANDDATTVVIPLHHIIPGGARIGRGTMDQLTSVVRDNLEGLTEFTVRALGRRHYP</sequence>
<reference evidence="1" key="1">
    <citation type="journal article" date="2015" name="Nature">
        <title>Complex archaea that bridge the gap between prokaryotes and eukaryotes.</title>
        <authorList>
            <person name="Spang A."/>
            <person name="Saw J.H."/>
            <person name="Jorgensen S.L."/>
            <person name="Zaremba-Niedzwiedzka K."/>
            <person name="Martijn J."/>
            <person name="Lind A.E."/>
            <person name="van Eijk R."/>
            <person name="Schleper C."/>
            <person name="Guy L."/>
            <person name="Ettema T.J."/>
        </authorList>
    </citation>
    <scope>NUCLEOTIDE SEQUENCE</scope>
</reference>
<name>A0A0F9GCV6_9ZZZZ</name>
<gene>
    <name evidence="1" type="ORF">LCGC14_1842180</name>
</gene>
<proteinExistence type="predicted"/>
<protein>
    <submittedName>
        <fullName evidence="1">Uncharacterized protein</fullName>
    </submittedName>
</protein>
<organism evidence="1">
    <name type="scientific">marine sediment metagenome</name>
    <dbReference type="NCBI Taxonomy" id="412755"/>
    <lineage>
        <taxon>unclassified sequences</taxon>
        <taxon>metagenomes</taxon>
        <taxon>ecological metagenomes</taxon>
    </lineage>
</organism>
<dbReference type="AlphaFoldDB" id="A0A0F9GCV6"/>
<dbReference type="EMBL" id="LAZR01018371">
    <property type="protein sequence ID" value="KKL96669.1"/>
    <property type="molecule type" value="Genomic_DNA"/>
</dbReference>
<evidence type="ECO:0000313" key="1">
    <source>
        <dbReference type="EMBL" id="KKL96669.1"/>
    </source>
</evidence>
<comment type="caution">
    <text evidence="1">The sequence shown here is derived from an EMBL/GenBank/DDBJ whole genome shotgun (WGS) entry which is preliminary data.</text>
</comment>